<feature type="chain" id="PRO_5037509762" description="Glycine zipper domain-containing protein" evidence="1">
    <location>
        <begin position="36"/>
        <end position="226"/>
    </location>
</feature>
<comment type="caution">
    <text evidence="2">The sequence shown here is derived from an EMBL/GenBank/DDBJ whole genome shotgun (WGS) entry which is preliminary data.</text>
</comment>
<protein>
    <recommendedName>
        <fullName evidence="4">Glycine zipper domain-containing protein</fullName>
    </recommendedName>
</protein>
<evidence type="ECO:0008006" key="4">
    <source>
        <dbReference type="Google" id="ProtNLM"/>
    </source>
</evidence>
<name>A0A951UBC9_9CYAN</name>
<reference evidence="2" key="2">
    <citation type="journal article" date="2022" name="Microbiol. Resour. Announc.">
        <title>Metagenome Sequencing to Explore Phylogenomics of Terrestrial Cyanobacteria.</title>
        <authorList>
            <person name="Ward R.D."/>
            <person name="Stajich J.E."/>
            <person name="Johansen J.R."/>
            <person name="Huntemann M."/>
            <person name="Clum A."/>
            <person name="Foster B."/>
            <person name="Foster B."/>
            <person name="Roux S."/>
            <person name="Palaniappan K."/>
            <person name="Varghese N."/>
            <person name="Mukherjee S."/>
            <person name="Reddy T.B.K."/>
            <person name="Daum C."/>
            <person name="Copeland A."/>
            <person name="Chen I.A."/>
            <person name="Ivanova N.N."/>
            <person name="Kyrpides N.C."/>
            <person name="Shapiro N."/>
            <person name="Eloe-Fadrosh E.A."/>
            <person name="Pietrasiak N."/>
        </authorList>
    </citation>
    <scope>NUCLEOTIDE SEQUENCE</scope>
    <source>
        <strain evidence="2">CPER-KK1</strain>
    </source>
</reference>
<evidence type="ECO:0000313" key="2">
    <source>
        <dbReference type="EMBL" id="MBW4545521.1"/>
    </source>
</evidence>
<dbReference type="EMBL" id="JAHHIF010000016">
    <property type="protein sequence ID" value="MBW4545521.1"/>
    <property type="molecule type" value="Genomic_DNA"/>
</dbReference>
<keyword evidence="1" id="KW-0732">Signal</keyword>
<feature type="signal peptide" evidence="1">
    <location>
        <begin position="1"/>
        <end position="35"/>
    </location>
</feature>
<evidence type="ECO:0000256" key="1">
    <source>
        <dbReference type="SAM" id="SignalP"/>
    </source>
</evidence>
<evidence type="ECO:0000313" key="3">
    <source>
        <dbReference type="Proteomes" id="UP000753908"/>
    </source>
</evidence>
<sequence>MFNFHSFKSGTAALLALAISSSTVVPLITSAPALAQRRPAQREQINIVVPSGTSIPVRYDKDKVVVMPDETVPLTLTVARDVKASDGKVLIREGSEITGELKPVSGGTQFVAKQLTLYRPRLERQTRPFTISGTSNVVRRTEEITQGASTGSILQGAAIGGAAAAAIAALIGDRAIATEEILGGAGLGAIGGFFLNRKKANVLVVYPDQDLAVKLSSQFAFVSSSY</sequence>
<dbReference type="AlphaFoldDB" id="A0A951UBC9"/>
<dbReference type="Proteomes" id="UP000753908">
    <property type="component" value="Unassembled WGS sequence"/>
</dbReference>
<gene>
    <name evidence="2" type="ORF">KME25_13895</name>
</gene>
<reference evidence="2" key="1">
    <citation type="submission" date="2021-05" db="EMBL/GenBank/DDBJ databases">
        <authorList>
            <person name="Pietrasiak N."/>
            <person name="Ward R."/>
            <person name="Stajich J.E."/>
            <person name="Kurbessoian T."/>
        </authorList>
    </citation>
    <scope>NUCLEOTIDE SEQUENCE</scope>
    <source>
        <strain evidence="2">CPER-KK1</strain>
    </source>
</reference>
<organism evidence="2 3">
    <name type="scientific">Symplocastrum torsivum CPER-KK1</name>
    <dbReference type="NCBI Taxonomy" id="450513"/>
    <lineage>
        <taxon>Bacteria</taxon>
        <taxon>Bacillati</taxon>
        <taxon>Cyanobacteriota</taxon>
        <taxon>Cyanophyceae</taxon>
        <taxon>Oscillatoriophycideae</taxon>
        <taxon>Oscillatoriales</taxon>
        <taxon>Microcoleaceae</taxon>
        <taxon>Symplocastrum</taxon>
    </lineage>
</organism>
<accession>A0A951UBC9</accession>
<proteinExistence type="predicted"/>